<feature type="domain" description="Homing endonuclease LAGLIDADG" evidence="1">
    <location>
        <begin position="23"/>
        <end position="122"/>
    </location>
</feature>
<dbReference type="InterPro" id="IPR051289">
    <property type="entry name" value="LAGLIDADG_Endonuclease"/>
</dbReference>
<accession>A0A5C1VB08</accession>
<evidence type="ECO:0000313" key="2">
    <source>
        <dbReference type="EMBL" id="QEN73759.1"/>
    </source>
</evidence>
<reference evidence="2" key="1">
    <citation type="submission" date="2017-09" db="EMBL/GenBank/DDBJ databases">
        <title>Comparative analysis of mitochondrial genomes in Ceratocystis.</title>
        <authorList>
            <person name="Naidoo K."/>
            <person name="Steenkamp E.T."/>
            <person name="Coetzee M.P.A."/>
            <person name="Kleeper P."/>
            <person name="Wingfield M.J."/>
            <person name="Wingfield B.D."/>
        </authorList>
    </citation>
    <scope>NUCLEOTIDE SEQUENCE</scope>
    <source>
        <strain evidence="2">CMW15049</strain>
    </source>
</reference>
<dbReference type="InterPro" id="IPR004860">
    <property type="entry name" value="LAGLIDADG_dom"/>
</dbReference>
<evidence type="ECO:0000259" key="1">
    <source>
        <dbReference type="Pfam" id="PF00961"/>
    </source>
</evidence>
<dbReference type="GO" id="GO:0005739">
    <property type="term" value="C:mitochondrion"/>
    <property type="evidence" value="ECO:0007669"/>
    <property type="project" value="UniProtKB-ARBA"/>
</dbReference>
<protein>
    <recommendedName>
        <fullName evidence="1">Homing endonuclease LAGLIDADG domain-containing protein</fullName>
    </recommendedName>
</protein>
<keyword evidence="2" id="KW-0496">Mitochondrion</keyword>
<dbReference type="Gene3D" id="3.10.28.10">
    <property type="entry name" value="Homing endonucleases"/>
    <property type="match status" value="2"/>
</dbReference>
<feature type="domain" description="Homing endonuclease LAGLIDADG" evidence="1">
    <location>
        <begin position="182"/>
        <end position="282"/>
    </location>
</feature>
<proteinExistence type="predicted"/>
<dbReference type="EMBL" id="MG010657">
    <property type="protein sequence ID" value="QEN73759.1"/>
    <property type="molecule type" value="Genomic_DNA"/>
</dbReference>
<gene>
    <name evidence="2" type="primary">oi3nad5</name>
</gene>
<dbReference type="RefSeq" id="YP_009704196.1">
    <property type="nucleotide sequence ID" value="NC_044963.1"/>
</dbReference>
<organism evidence="2">
    <name type="scientific">Ceratocystis fimbriata</name>
    <dbReference type="NCBI Taxonomy" id="5158"/>
    <lineage>
        <taxon>Eukaryota</taxon>
        <taxon>Fungi</taxon>
        <taxon>Dikarya</taxon>
        <taxon>Ascomycota</taxon>
        <taxon>Pezizomycotina</taxon>
        <taxon>Sordariomycetes</taxon>
        <taxon>Hypocreomycetidae</taxon>
        <taxon>Microascales</taxon>
        <taxon>Ceratocystidaceae</taxon>
        <taxon>Ceratocystis</taxon>
    </lineage>
</organism>
<dbReference type="GeneID" id="41954361"/>
<dbReference type="Pfam" id="PF00961">
    <property type="entry name" value="LAGLIDADG_1"/>
    <property type="match status" value="2"/>
</dbReference>
<sequence length="314" mass="36001">MVTKNFFSTKSSNKLELHPWFVTGYTDGEGSFSIRMRKKLNSPLGYQVSLVYSIVAEQNPLNLILLEKVKKYFNGEGSISKSANMYSYEISAVNALNFVKEHFENYPLQTTKYVHFKLWCEVLEIIKKKEHLTEEGFIKILSKKAVFPRGISSSLLESYPKFVPYNKPVFVPSKEKLDPNWIVGFTQADGTFGLNYIKQSRMKLGYTCQPQFRITQHERDLIVLNRIIESMGCGTLVKPGEGRDRYTISVANLKDLIEIVIPLFKTHQIYGAKLADFLDFCEGLYLIKMKAHLNPEGLKKLHDLAKGMNTGRKF</sequence>
<dbReference type="GO" id="GO:0004519">
    <property type="term" value="F:endonuclease activity"/>
    <property type="evidence" value="ECO:0007669"/>
    <property type="project" value="InterPro"/>
</dbReference>
<dbReference type="PANTHER" id="PTHR36181">
    <property type="entry name" value="INTRON-ENCODED ENDONUCLEASE AI3-RELATED"/>
    <property type="match status" value="1"/>
</dbReference>
<name>A0A5C1VB08_9PEZI</name>
<geneLocation type="mitochondrion" evidence="2"/>
<dbReference type="SUPFAM" id="SSF55608">
    <property type="entry name" value="Homing endonucleases"/>
    <property type="match status" value="2"/>
</dbReference>
<dbReference type="PANTHER" id="PTHR36181:SF4">
    <property type="entry name" value="LAGLIDADG ENDONUCLEASE"/>
    <property type="match status" value="1"/>
</dbReference>
<dbReference type="AlphaFoldDB" id="A0A5C1VB08"/>
<dbReference type="InterPro" id="IPR027434">
    <property type="entry name" value="Homing_endonucl"/>
</dbReference>